<protein>
    <recommendedName>
        <fullName evidence="3">DUF3465 domain-containing protein</fullName>
    </recommendedName>
</protein>
<comment type="caution">
    <text evidence="1">The sequence shown here is derived from an EMBL/GenBank/DDBJ whole genome shotgun (WGS) entry which is preliminary data.</text>
</comment>
<dbReference type="RefSeq" id="WP_282200299.1">
    <property type="nucleotide sequence ID" value="NZ_BOQE01000001.1"/>
</dbReference>
<dbReference type="EMBL" id="BOQE01000001">
    <property type="protein sequence ID" value="GIM47292.1"/>
    <property type="molecule type" value="Genomic_DNA"/>
</dbReference>
<organism evidence="1 2">
    <name type="scientific">Collibacillus ludicampi</name>
    <dbReference type="NCBI Taxonomy" id="2771369"/>
    <lineage>
        <taxon>Bacteria</taxon>
        <taxon>Bacillati</taxon>
        <taxon>Bacillota</taxon>
        <taxon>Bacilli</taxon>
        <taxon>Bacillales</taxon>
        <taxon>Alicyclobacillaceae</taxon>
        <taxon>Collibacillus</taxon>
    </lineage>
</organism>
<evidence type="ECO:0008006" key="3">
    <source>
        <dbReference type="Google" id="ProtNLM"/>
    </source>
</evidence>
<accession>A0AAV4LIP5</accession>
<keyword evidence="2" id="KW-1185">Reference proteome</keyword>
<proteinExistence type="predicted"/>
<dbReference type="AlphaFoldDB" id="A0AAV4LIP5"/>
<dbReference type="Proteomes" id="UP001057291">
    <property type="component" value="Unassembled WGS sequence"/>
</dbReference>
<reference evidence="1" key="1">
    <citation type="journal article" date="2023" name="Int. J. Syst. Evol. Microbiol.">
        <title>Collibacillus ludicampi gen. nov., sp. nov., a new soil bacterium of the family Alicyclobacillaceae.</title>
        <authorList>
            <person name="Jojima T."/>
            <person name="Ioku Y."/>
            <person name="Fukuta Y."/>
            <person name="Shirasaka N."/>
            <person name="Matsumura Y."/>
            <person name="Mori M."/>
        </authorList>
    </citation>
    <scope>NUCLEOTIDE SEQUENCE</scope>
    <source>
        <strain evidence="1">TP075</strain>
    </source>
</reference>
<sequence length="140" mass="15642">MKFHPIFGHTLANDKMFPHPLLLNAPVVHVKALIQAVEDDVIIHGVAHHHLLINNIEVITIHGEDESNVSDEAFVAIRYGDNMGLSGPIEGLEEGQEIELQGEYIDKNHVYESIGNPGDPVIHFTHHPVGFVIYKGIRYE</sequence>
<gene>
    <name evidence="1" type="ORF">DNHGIG_28410</name>
</gene>
<evidence type="ECO:0000313" key="2">
    <source>
        <dbReference type="Proteomes" id="UP001057291"/>
    </source>
</evidence>
<evidence type="ECO:0000313" key="1">
    <source>
        <dbReference type="EMBL" id="GIM47292.1"/>
    </source>
</evidence>
<name>A0AAV4LIP5_9BACL</name>